<protein>
    <recommendedName>
        <fullName evidence="1">Cyclic nucleotide-binding domain-containing protein</fullName>
    </recommendedName>
</protein>
<dbReference type="SUPFAM" id="SSF51206">
    <property type="entry name" value="cAMP-binding domain-like"/>
    <property type="match status" value="1"/>
</dbReference>
<dbReference type="PROSITE" id="PS50042">
    <property type="entry name" value="CNMP_BINDING_3"/>
    <property type="match status" value="1"/>
</dbReference>
<dbReference type="InterPro" id="IPR014710">
    <property type="entry name" value="RmlC-like_jellyroll"/>
</dbReference>
<dbReference type="InterPro" id="IPR000595">
    <property type="entry name" value="cNMP-bd_dom"/>
</dbReference>
<accession>A0AAW2HEZ6</accession>
<feature type="domain" description="Cyclic nucleotide-binding" evidence="1">
    <location>
        <begin position="74"/>
        <end position="133"/>
    </location>
</feature>
<organism evidence="2">
    <name type="scientific">Menopon gallinae</name>
    <name type="common">poultry shaft louse</name>
    <dbReference type="NCBI Taxonomy" id="328185"/>
    <lineage>
        <taxon>Eukaryota</taxon>
        <taxon>Metazoa</taxon>
        <taxon>Ecdysozoa</taxon>
        <taxon>Arthropoda</taxon>
        <taxon>Hexapoda</taxon>
        <taxon>Insecta</taxon>
        <taxon>Pterygota</taxon>
        <taxon>Neoptera</taxon>
        <taxon>Paraneoptera</taxon>
        <taxon>Psocodea</taxon>
        <taxon>Troctomorpha</taxon>
        <taxon>Phthiraptera</taxon>
        <taxon>Amblycera</taxon>
        <taxon>Menoponidae</taxon>
        <taxon>Menopon</taxon>
    </lineage>
</organism>
<dbReference type="PANTHER" id="PTHR23011:SF41">
    <property type="entry name" value="CYCLIC NUCLEOTIDE-BINDING DOMAIN-CONTAINING PROTEIN"/>
    <property type="match status" value="1"/>
</dbReference>
<dbReference type="PANTHER" id="PTHR23011">
    <property type="entry name" value="CYCLIC NUCLEOTIDE-BINDING DOMAIN CONTAINING PROTEIN"/>
    <property type="match status" value="1"/>
</dbReference>
<gene>
    <name evidence="2" type="ORF">PYX00_010189</name>
</gene>
<name>A0AAW2HEZ6_9NEOP</name>
<dbReference type="Gene3D" id="2.60.120.10">
    <property type="entry name" value="Jelly Rolls"/>
    <property type="match status" value="1"/>
</dbReference>
<proteinExistence type="predicted"/>
<reference evidence="2" key="1">
    <citation type="journal article" date="2024" name="Gigascience">
        <title>Chromosome-level genome of the poultry shaft louse Menopon gallinae provides insight into the host-switching and adaptive evolution of parasitic lice.</title>
        <authorList>
            <person name="Xu Y."/>
            <person name="Ma L."/>
            <person name="Liu S."/>
            <person name="Liang Y."/>
            <person name="Liu Q."/>
            <person name="He Z."/>
            <person name="Tian L."/>
            <person name="Duan Y."/>
            <person name="Cai W."/>
            <person name="Li H."/>
            <person name="Song F."/>
        </authorList>
    </citation>
    <scope>NUCLEOTIDE SEQUENCE</scope>
    <source>
        <strain evidence="2">Cailab_2023a</strain>
    </source>
</reference>
<dbReference type="InterPro" id="IPR018490">
    <property type="entry name" value="cNMP-bd_dom_sf"/>
</dbReference>
<dbReference type="EMBL" id="JARGDH010000005">
    <property type="protein sequence ID" value="KAL0268121.1"/>
    <property type="molecule type" value="Genomic_DNA"/>
</dbReference>
<evidence type="ECO:0000259" key="1">
    <source>
        <dbReference type="PROSITE" id="PS50042"/>
    </source>
</evidence>
<comment type="caution">
    <text evidence="2">The sequence shown here is derived from an EMBL/GenBank/DDBJ whole genome shotgun (WGS) entry which is preliminary data.</text>
</comment>
<dbReference type="CDD" id="cd00038">
    <property type="entry name" value="CAP_ED"/>
    <property type="match status" value="1"/>
</dbReference>
<dbReference type="AlphaFoldDB" id="A0AAW2HEZ6"/>
<sequence length="151" mass="16537">MVMAGTECGGECQESSLPKVMMSSTSSGNVRDGVIYDGCLSADSPDRSLSLFRPSTRTENDVEEVANRLRRVESLSRLPFGLLQQLAVCGFYEDLEKGVTLFREGETGSCWYVLLSGTLAVRAQHQDGESKVSAPGRARIRLPLDRDIECN</sequence>
<evidence type="ECO:0000313" key="2">
    <source>
        <dbReference type="EMBL" id="KAL0268121.1"/>
    </source>
</evidence>